<keyword evidence="3" id="KW-0378">Hydrolase</keyword>
<feature type="binding site" evidence="5">
    <location>
        <position position="85"/>
    </location>
    <ligand>
        <name>Mg(2+)</name>
        <dbReference type="ChEBI" id="CHEBI:18420"/>
        <label>1</label>
        <note>catalytic</note>
    </ligand>
</feature>
<organism evidence="6 7">
    <name type="scientific">Candidatus Uhrbacteria bacterium GW2011_GWA2_52_8d</name>
    <dbReference type="NCBI Taxonomy" id="1618979"/>
    <lineage>
        <taxon>Bacteria</taxon>
        <taxon>Candidatus Uhriibacteriota</taxon>
    </lineage>
</organism>
<evidence type="ECO:0000313" key="7">
    <source>
        <dbReference type="Proteomes" id="UP000034054"/>
    </source>
</evidence>
<dbReference type="Gene3D" id="3.30.540.10">
    <property type="entry name" value="Fructose-1,6-Bisphosphatase, subunit A, domain 1"/>
    <property type="match status" value="1"/>
</dbReference>
<name>A0A0G1XK45_9BACT</name>
<dbReference type="Proteomes" id="UP000034054">
    <property type="component" value="Unassembled WGS sequence"/>
</dbReference>
<keyword evidence="4 5" id="KW-0460">Magnesium</keyword>
<sequence length="267" mass="29747">MKLKQKKDFQRFAEKLATQAGEIIMRYFDTEITKRLKEGEEVVTIADEKINNMVIKEVERTYPTHSVLGEEASNDKQSDLVWVCDPIDGTIPFTQGVPVSTFSLALVEDGMPIVGVVYDPYTKRLYSGAKELGAHVNSKRLQVSDRKLNNKQTTIDVEWWPQAEFNLGLFAYNLAMETGAYVPVLGSTVNASCYVGYGTYEACLFAGSKGKCVDIAAIKILVEEAGGKVTDLFGNEQRYDQDIKGAIVSNGVIHDEIVRRLKPYLSK</sequence>
<dbReference type="GO" id="GO:0008934">
    <property type="term" value="F:inositol monophosphate 1-phosphatase activity"/>
    <property type="evidence" value="ECO:0007669"/>
    <property type="project" value="TreeGrafter"/>
</dbReference>
<accession>A0A0G1XK45</accession>
<feature type="binding site" evidence="5">
    <location>
        <position position="70"/>
    </location>
    <ligand>
        <name>Mg(2+)</name>
        <dbReference type="ChEBI" id="CHEBI:18420"/>
        <label>1</label>
        <note>catalytic</note>
    </ligand>
</feature>
<dbReference type="InterPro" id="IPR000760">
    <property type="entry name" value="Inositol_monophosphatase-like"/>
</dbReference>
<comment type="cofactor">
    <cofactor evidence="1 5">
        <name>Mg(2+)</name>
        <dbReference type="ChEBI" id="CHEBI:18420"/>
    </cofactor>
</comment>
<evidence type="ECO:0000256" key="3">
    <source>
        <dbReference type="ARBA" id="ARBA00022801"/>
    </source>
</evidence>
<feature type="binding site" evidence="5">
    <location>
        <position position="87"/>
    </location>
    <ligand>
        <name>Mg(2+)</name>
        <dbReference type="ChEBI" id="CHEBI:18420"/>
        <label>1</label>
        <note>catalytic</note>
    </ligand>
</feature>
<dbReference type="GO" id="GO:0006020">
    <property type="term" value="P:inositol metabolic process"/>
    <property type="evidence" value="ECO:0007669"/>
    <property type="project" value="TreeGrafter"/>
</dbReference>
<dbReference type="PRINTS" id="PR00377">
    <property type="entry name" value="IMPHPHTASES"/>
</dbReference>
<protein>
    <submittedName>
        <fullName evidence="6">Inositol monophosphatase</fullName>
    </submittedName>
</protein>
<evidence type="ECO:0000256" key="4">
    <source>
        <dbReference type="ARBA" id="ARBA00022842"/>
    </source>
</evidence>
<dbReference type="EMBL" id="LCRH01000063">
    <property type="protein sequence ID" value="KKW31245.1"/>
    <property type="molecule type" value="Genomic_DNA"/>
</dbReference>
<dbReference type="GO" id="GO:0007165">
    <property type="term" value="P:signal transduction"/>
    <property type="evidence" value="ECO:0007669"/>
    <property type="project" value="TreeGrafter"/>
</dbReference>
<gene>
    <name evidence="6" type="ORF">UY76_C0063G0009</name>
</gene>
<evidence type="ECO:0000256" key="1">
    <source>
        <dbReference type="ARBA" id="ARBA00001946"/>
    </source>
</evidence>
<evidence type="ECO:0000313" key="6">
    <source>
        <dbReference type="EMBL" id="KKW31245.1"/>
    </source>
</evidence>
<dbReference type="Gene3D" id="3.40.190.80">
    <property type="match status" value="1"/>
</dbReference>
<dbReference type="CDD" id="cd01637">
    <property type="entry name" value="IMPase_like"/>
    <property type="match status" value="1"/>
</dbReference>
<dbReference type="FunFam" id="3.30.540.10:FF:000003">
    <property type="entry name" value="Inositol-1-monophosphatase"/>
    <property type="match status" value="1"/>
</dbReference>
<feature type="binding site" evidence="5">
    <location>
        <position position="214"/>
    </location>
    <ligand>
        <name>Mg(2+)</name>
        <dbReference type="ChEBI" id="CHEBI:18420"/>
        <label>1</label>
        <note>catalytic</note>
    </ligand>
</feature>
<dbReference type="Pfam" id="PF00459">
    <property type="entry name" value="Inositol_P"/>
    <property type="match status" value="1"/>
</dbReference>
<dbReference type="GO" id="GO:0046872">
    <property type="term" value="F:metal ion binding"/>
    <property type="evidence" value="ECO:0007669"/>
    <property type="project" value="UniProtKB-KW"/>
</dbReference>
<proteinExistence type="predicted"/>
<dbReference type="PANTHER" id="PTHR20854:SF4">
    <property type="entry name" value="INOSITOL-1-MONOPHOSPHATASE-RELATED"/>
    <property type="match status" value="1"/>
</dbReference>
<evidence type="ECO:0000256" key="2">
    <source>
        <dbReference type="ARBA" id="ARBA00022723"/>
    </source>
</evidence>
<dbReference type="AlphaFoldDB" id="A0A0G1XK45"/>
<dbReference type="SUPFAM" id="SSF56655">
    <property type="entry name" value="Carbohydrate phosphatase"/>
    <property type="match status" value="1"/>
</dbReference>
<feature type="binding site" evidence="5">
    <location>
        <position position="88"/>
    </location>
    <ligand>
        <name>Mg(2+)</name>
        <dbReference type="ChEBI" id="CHEBI:18420"/>
        <label>1</label>
        <note>catalytic</note>
    </ligand>
</feature>
<reference evidence="6 7" key="1">
    <citation type="journal article" date="2015" name="Nature">
        <title>rRNA introns, odd ribosomes, and small enigmatic genomes across a large radiation of phyla.</title>
        <authorList>
            <person name="Brown C.T."/>
            <person name="Hug L.A."/>
            <person name="Thomas B.C."/>
            <person name="Sharon I."/>
            <person name="Castelle C.J."/>
            <person name="Singh A."/>
            <person name="Wilkins M.J."/>
            <person name="Williams K.H."/>
            <person name="Banfield J.F."/>
        </authorList>
    </citation>
    <scope>NUCLEOTIDE SEQUENCE [LARGE SCALE GENOMIC DNA]</scope>
</reference>
<comment type="caution">
    <text evidence="6">The sequence shown here is derived from an EMBL/GenBank/DDBJ whole genome shotgun (WGS) entry which is preliminary data.</text>
</comment>
<keyword evidence="2 5" id="KW-0479">Metal-binding</keyword>
<evidence type="ECO:0000256" key="5">
    <source>
        <dbReference type="PIRSR" id="PIRSR600760-2"/>
    </source>
</evidence>
<dbReference type="PANTHER" id="PTHR20854">
    <property type="entry name" value="INOSITOL MONOPHOSPHATASE"/>
    <property type="match status" value="1"/>
</dbReference>